<evidence type="ECO:0000313" key="15">
    <source>
        <dbReference type="EMBL" id="PME62908.1"/>
    </source>
</evidence>
<dbReference type="Pfam" id="PF00474">
    <property type="entry name" value="SSF"/>
    <property type="match status" value="1"/>
</dbReference>
<feature type="transmembrane region" description="Helical" evidence="14">
    <location>
        <begin position="266"/>
        <end position="287"/>
    </location>
</feature>
<keyword evidence="10 14" id="KW-0472">Membrane</keyword>
<feature type="transmembrane region" description="Helical" evidence="14">
    <location>
        <begin position="67"/>
        <end position="86"/>
    </location>
</feature>
<evidence type="ECO:0000256" key="4">
    <source>
        <dbReference type="ARBA" id="ARBA00022475"/>
    </source>
</evidence>
<evidence type="ECO:0000256" key="3">
    <source>
        <dbReference type="ARBA" id="ARBA00022448"/>
    </source>
</evidence>
<evidence type="ECO:0000256" key="5">
    <source>
        <dbReference type="ARBA" id="ARBA00022692"/>
    </source>
</evidence>
<feature type="transmembrane region" description="Helical" evidence="14">
    <location>
        <begin position="347"/>
        <end position="367"/>
    </location>
</feature>
<proteinExistence type="inferred from homology"/>
<dbReference type="InterPro" id="IPR050277">
    <property type="entry name" value="Sodium:Solute_Symporter"/>
</dbReference>
<evidence type="ECO:0000256" key="10">
    <source>
        <dbReference type="ARBA" id="ARBA00023136"/>
    </source>
</evidence>
<dbReference type="EMBL" id="MCSI01000124">
    <property type="protein sequence ID" value="PME62908.1"/>
    <property type="molecule type" value="Genomic_DNA"/>
</dbReference>
<evidence type="ECO:0000313" key="16">
    <source>
        <dbReference type="Proteomes" id="UP000235778"/>
    </source>
</evidence>
<evidence type="ECO:0000256" key="14">
    <source>
        <dbReference type="SAM" id="Phobius"/>
    </source>
</evidence>
<evidence type="ECO:0000256" key="11">
    <source>
        <dbReference type="ARBA" id="ARBA00023201"/>
    </source>
</evidence>
<keyword evidence="3" id="KW-0813">Transport</keyword>
<feature type="transmembrane region" description="Helical" evidence="14">
    <location>
        <begin position="424"/>
        <end position="442"/>
    </location>
</feature>
<comment type="similarity">
    <text evidence="2 13">Belongs to the sodium:solute symporter (SSF) (TC 2.A.21) family.</text>
</comment>
<accession>A0A2N7BT00</accession>
<evidence type="ECO:0000256" key="9">
    <source>
        <dbReference type="ARBA" id="ARBA00023065"/>
    </source>
</evidence>
<evidence type="ECO:0000256" key="7">
    <source>
        <dbReference type="ARBA" id="ARBA00022989"/>
    </source>
</evidence>
<comment type="subcellular location">
    <subcellularLocation>
        <location evidence="1">Cell membrane</location>
        <topology evidence="1">Multi-pass membrane protein</topology>
    </subcellularLocation>
</comment>
<feature type="transmembrane region" description="Helical" evidence="14">
    <location>
        <begin position="155"/>
        <end position="172"/>
    </location>
</feature>
<feature type="transmembrane region" description="Helical" evidence="14">
    <location>
        <begin position="184"/>
        <end position="202"/>
    </location>
</feature>
<feature type="transmembrane region" description="Helical" evidence="14">
    <location>
        <begin position="233"/>
        <end position="254"/>
    </location>
</feature>
<sequence>MIYIILCYALLIVAVTLFSKLRFNSNFYNAGHDIGPVVLLLTLFATNMTAISIIGAPDQGFSSGFNVFITLGCATALIVPFLFKILGTQVCEQSKTVGFVTQPELVFIKTNSTLCRYLFMVLCLIFLIPYIIVGLKGGGDIISVFFDEYGINIDAKITTALVALIVYVYVIIGGIRGTSLINSIQAFIFILGSIYIMLFLMAKNGGISETIELITQRKPNVFSIESRPGAIEIISFYIITFSVGAFPHIFNHWCTAKSAKTFNSSVILYPVCVVLLWGACVGIGIISNLEFSQKPDTPVIIALISVINNEWVCSIIAISILAAIMSSLDSQLISVGALVKKNMTKQYMSTEWILGLFIFFCYLISIFSDKSIFQLGIWSLIGFSSLTPLIYVCLTKEKVDCNHMAISLILLLISWVVLLLLDKGVASVIVLFSLSVLCSFWLKNKKPTMQEKTSGIHV</sequence>
<dbReference type="Proteomes" id="UP000235778">
    <property type="component" value="Unassembled WGS sequence"/>
</dbReference>
<comment type="catalytic activity">
    <reaction evidence="12">
        <text>L-proline(in) + Na(+)(in) = L-proline(out) + Na(+)(out)</text>
        <dbReference type="Rhea" id="RHEA:28967"/>
        <dbReference type="ChEBI" id="CHEBI:29101"/>
        <dbReference type="ChEBI" id="CHEBI:60039"/>
    </reaction>
</comment>
<dbReference type="RefSeq" id="WP_102266768.1">
    <property type="nucleotide sequence ID" value="NZ_MCSH01000047.1"/>
</dbReference>
<keyword evidence="9" id="KW-0406">Ion transport</keyword>
<dbReference type="PROSITE" id="PS50283">
    <property type="entry name" value="NA_SOLUT_SYMP_3"/>
    <property type="match status" value="1"/>
</dbReference>
<reference evidence="16" key="1">
    <citation type="submission" date="2016-07" db="EMBL/GenBank/DDBJ databases">
        <title>Nontailed viruses are major unrecognized killers of bacteria in the ocean.</title>
        <authorList>
            <person name="Kauffman K."/>
            <person name="Hussain F."/>
            <person name="Yang J."/>
            <person name="Arevalo P."/>
            <person name="Brown J."/>
            <person name="Cutler M."/>
            <person name="Kelly L."/>
            <person name="Polz M.F."/>
        </authorList>
    </citation>
    <scope>NUCLEOTIDE SEQUENCE [LARGE SCALE GENOMIC DNA]</scope>
    <source>
        <strain evidence="16">10N.286.55.C1</strain>
    </source>
</reference>
<dbReference type="GO" id="GO:0005298">
    <property type="term" value="F:proline:sodium symporter activity"/>
    <property type="evidence" value="ECO:0007669"/>
    <property type="project" value="TreeGrafter"/>
</dbReference>
<keyword evidence="11" id="KW-0739">Sodium transport</keyword>
<protein>
    <recommendedName>
        <fullName evidence="17">Sodium:solute symporter family protein</fullName>
    </recommendedName>
</protein>
<evidence type="ECO:0000256" key="2">
    <source>
        <dbReference type="ARBA" id="ARBA00006434"/>
    </source>
</evidence>
<feature type="transmembrane region" description="Helical" evidence="14">
    <location>
        <begin position="117"/>
        <end position="135"/>
    </location>
</feature>
<dbReference type="InterPro" id="IPR001734">
    <property type="entry name" value="Na/solute_symporter"/>
</dbReference>
<dbReference type="GO" id="GO:0005886">
    <property type="term" value="C:plasma membrane"/>
    <property type="evidence" value="ECO:0007669"/>
    <property type="project" value="UniProtKB-SubCell"/>
</dbReference>
<feature type="transmembrane region" description="Helical" evidence="14">
    <location>
        <begin position="6"/>
        <end position="23"/>
    </location>
</feature>
<dbReference type="AlphaFoldDB" id="A0A2N7BT00"/>
<feature type="transmembrane region" description="Helical" evidence="14">
    <location>
        <begin position="35"/>
        <end position="55"/>
    </location>
</feature>
<evidence type="ECO:0000256" key="13">
    <source>
        <dbReference type="RuleBase" id="RU362091"/>
    </source>
</evidence>
<keyword evidence="8" id="KW-0915">Sodium</keyword>
<keyword evidence="4" id="KW-1003">Cell membrane</keyword>
<evidence type="ECO:0000256" key="12">
    <source>
        <dbReference type="ARBA" id="ARBA00033708"/>
    </source>
</evidence>
<evidence type="ECO:0000256" key="8">
    <source>
        <dbReference type="ARBA" id="ARBA00023053"/>
    </source>
</evidence>
<evidence type="ECO:0008006" key="17">
    <source>
        <dbReference type="Google" id="ProtNLM"/>
    </source>
</evidence>
<name>A0A2N7BT00_9VIBR</name>
<feature type="transmembrane region" description="Helical" evidence="14">
    <location>
        <begin position="299"/>
        <end position="326"/>
    </location>
</feature>
<dbReference type="Gene3D" id="1.20.1730.10">
    <property type="entry name" value="Sodium/glucose cotransporter"/>
    <property type="match status" value="1"/>
</dbReference>
<comment type="caution">
    <text evidence="15">The sequence shown here is derived from an EMBL/GenBank/DDBJ whole genome shotgun (WGS) entry which is preliminary data.</text>
</comment>
<dbReference type="GO" id="GO:0015824">
    <property type="term" value="P:proline transport"/>
    <property type="evidence" value="ECO:0007669"/>
    <property type="project" value="TreeGrafter"/>
</dbReference>
<organism evidence="15 16">
    <name type="scientific">Vibrio lentus</name>
    <dbReference type="NCBI Taxonomy" id="136468"/>
    <lineage>
        <taxon>Bacteria</taxon>
        <taxon>Pseudomonadati</taxon>
        <taxon>Pseudomonadota</taxon>
        <taxon>Gammaproteobacteria</taxon>
        <taxon>Vibrionales</taxon>
        <taxon>Vibrionaceae</taxon>
        <taxon>Vibrio</taxon>
    </lineage>
</organism>
<feature type="transmembrane region" description="Helical" evidence="14">
    <location>
        <begin position="401"/>
        <end position="418"/>
    </location>
</feature>
<keyword evidence="5 14" id="KW-0812">Transmembrane</keyword>
<evidence type="ECO:0000256" key="1">
    <source>
        <dbReference type="ARBA" id="ARBA00004651"/>
    </source>
</evidence>
<feature type="transmembrane region" description="Helical" evidence="14">
    <location>
        <begin position="373"/>
        <end position="394"/>
    </location>
</feature>
<evidence type="ECO:0000256" key="6">
    <source>
        <dbReference type="ARBA" id="ARBA00022847"/>
    </source>
</evidence>
<dbReference type="PANTHER" id="PTHR48086">
    <property type="entry name" value="SODIUM/PROLINE SYMPORTER-RELATED"/>
    <property type="match status" value="1"/>
</dbReference>
<gene>
    <name evidence="15" type="ORF">BCV30_09835</name>
</gene>
<dbReference type="InterPro" id="IPR038377">
    <property type="entry name" value="Na/Glc_symporter_sf"/>
</dbReference>
<dbReference type="GO" id="GO:0015193">
    <property type="term" value="F:L-proline transmembrane transporter activity"/>
    <property type="evidence" value="ECO:0007669"/>
    <property type="project" value="TreeGrafter"/>
</dbReference>
<keyword evidence="7 14" id="KW-1133">Transmembrane helix</keyword>
<keyword evidence="6" id="KW-0769">Symport</keyword>
<dbReference type="PANTHER" id="PTHR48086:SF3">
    <property type="entry name" value="SODIUM_PROLINE SYMPORTER"/>
    <property type="match status" value="1"/>
</dbReference>